<proteinExistence type="predicted"/>
<feature type="transmembrane region" description="Helical" evidence="5">
    <location>
        <begin position="205"/>
        <end position="225"/>
    </location>
</feature>
<dbReference type="InterPro" id="IPR000276">
    <property type="entry name" value="GPCR_Rhodpsn"/>
</dbReference>
<keyword evidence="3 5" id="KW-1133">Transmembrane helix</keyword>
<dbReference type="Gene3D" id="1.20.1070.10">
    <property type="entry name" value="Rhodopsin 7-helix transmembrane proteins"/>
    <property type="match status" value="1"/>
</dbReference>
<protein>
    <submittedName>
        <fullName evidence="7">Chemosensory receptor c</fullName>
    </submittedName>
</protein>
<evidence type="ECO:0000259" key="6">
    <source>
        <dbReference type="PROSITE" id="PS50262"/>
    </source>
</evidence>
<accession>A0AAV3YEF7</accession>
<keyword evidence="7" id="KW-0675">Receptor</keyword>
<dbReference type="AlphaFoldDB" id="A0AAV3YEF7"/>
<evidence type="ECO:0000313" key="8">
    <source>
        <dbReference type="Proteomes" id="UP000735302"/>
    </source>
</evidence>
<feature type="transmembrane region" description="Helical" evidence="5">
    <location>
        <begin position="32"/>
        <end position="51"/>
    </location>
</feature>
<feature type="transmembrane region" description="Helical" evidence="5">
    <location>
        <begin position="63"/>
        <end position="84"/>
    </location>
</feature>
<dbReference type="InterPro" id="IPR017452">
    <property type="entry name" value="GPCR_Rhodpsn_7TM"/>
</dbReference>
<comment type="caution">
    <text evidence="7">The sequence shown here is derived from an EMBL/GenBank/DDBJ whole genome shotgun (WGS) entry which is preliminary data.</text>
</comment>
<evidence type="ECO:0000256" key="2">
    <source>
        <dbReference type="ARBA" id="ARBA00022692"/>
    </source>
</evidence>
<dbReference type="Proteomes" id="UP000735302">
    <property type="component" value="Unassembled WGS sequence"/>
</dbReference>
<feature type="domain" description="G-protein coupled receptors family 1 profile" evidence="6">
    <location>
        <begin position="43"/>
        <end position="328"/>
    </location>
</feature>
<name>A0AAV3YEF7_9GAST</name>
<reference evidence="7 8" key="1">
    <citation type="journal article" date="2021" name="Elife">
        <title>Chloroplast acquisition without the gene transfer in kleptoplastic sea slugs, Plakobranchus ocellatus.</title>
        <authorList>
            <person name="Maeda T."/>
            <person name="Takahashi S."/>
            <person name="Yoshida T."/>
            <person name="Shimamura S."/>
            <person name="Takaki Y."/>
            <person name="Nagai Y."/>
            <person name="Toyoda A."/>
            <person name="Suzuki Y."/>
            <person name="Arimoto A."/>
            <person name="Ishii H."/>
            <person name="Satoh N."/>
            <person name="Nishiyama T."/>
            <person name="Hasebe M."/>
            <person name="Maruyama T."/>
            <person name="Minagawa J."/>
            <person name="Obokata J."/>
            <person name="Shigenobu S."/>
        </authorList>
    </citation>
    <scope>NUCLEOTIDE SEQUENCE [LARGE SCALE GENOMIC DNA]</scope>
</reference>
<dbReference type="PANTHER" id="PTHR46641">
    <property type="entry name" value="FMRFAMIDE RECEPTOR-RELATED"/>
    <property type="match status" value="1"/>
</dbReference>
<dbReference type="PROSITE" id="PS50262">
    <property type="entry name" value="G_PROTEIN_RECEP_F1_2"/>
    <property type="match status" value="1"/>
</dbReference>
<evidence type="ECO:0000256" key="5">
    <source>
        <dbReference type="SAM" id="Phobius"/>
    </source>
</evidence>
<evidence type="ECO:0000256" key="1">
    <source>
        <dbReference type="ARBA" id="ARBA00004370"/>
    </source>
</evidence>
<dbReference type="GO" id="GO:0004930">
    <property type="term" value="F:G protein-coupled receptor activity"/>
    <property type="evidence" value="ECO:0007669"/>
    <property type="project" value="InterPro"/>
</dbReference>
<dbReference type="InterPro" id="IPR052954">
    <property type="entry name" value="GPCR-Ligand_Int"/>
</dbReference>
<keyword evidence="8" id="KW-1185">Reference proteome</keyword>
<gene>
    <name evidence="7" type="ORF">PoB_001220600</name>
</gene>
<sequence length="346" mass="38950">MVDLLTPSLNCSKTDITSKGTLWMTSVVFRVYILPVLSAFSLGSNIVNILVFSRMGLKDGATATFLVLSVLDGATGFFNILYSILTTIRYLGPIHLRRTTYTLILLMVVPYILNMISTLCTVVIAIVRCCSVTMPFHVKSIFTVRRQLLAIMILAVSAIIITSYGMTCYRVMQMLDPQTNITHLVVTLIPDFARQIQVIDMYRLVVIYSSFIIVNICLVILIVALKRSSNFRNKAAGTKEIDKEPASNVQESCATIKSKLREKQVVRTVVLVSLVFTICNLPYVILLILRQTLPGFRAVGCLNRSFDMLSIFSEATVSVNVCVNIFIYYYSHANYRNVFKRLVFRK</sequence>
<feature type="transmembrane region" description="Helical" evidence="5">
    <location>
        <begin position="104"/>
        <end position="127"/>
    </location>
</feature>
<keyword evidence="2 5" id="KW-0812">Transmembrane</keyword>
<dbReference type="SUPFAM" id="SSF81321">
    <property type="entry name" value="Family A G protein-coupled receptor-like"/>
    <property type="match status" value="1"/>
</dbReference>
<dbReference type="PANTHER" id="PTHR46641:SF2">
    <property type="entry name" value="FMRFAMIDE RECEPTOR"/>
    <property type="match status" value="1"/>
</dbReference>
<keyword evidence="4 5" id="KW-0472">Membrane</keyword>
<evidence type="ECO:0000256" key="3">
    <source>
        <dbReference type="ARBA" id="ARBA00022989"/>
    </source>
</evidence>
<evidence type="ECO:0000256" key="4">
    <source>
        <dbReference type="ARBA" id="ARBA00023136"/>
    </source>
</evidence>
<comment type="subcellular location">
    <subcellularLocation>
        <location evidence="1">Membrane</location>
    </subcellularLocation>
</comment>
<evidence type="ECO:0000313" key="7">
    <source>
        <dbReference type="EMBL" id="GFN85700.1"/>
    </source>
</evidence>
<dbReference type="Pfam" id="PF00001">
    <property type="entry name" value="7tm_1"/>
    <property type="match status" value="1"/>
</dbReference>
<feature type="transmembrane region" description="Helical" evidence="5">
    <location>
        <begin position="265"/>
        <end position="289"/>
    </location>
</feature>
<dbReference type="EMBL" id="BLXT01001455">
    <property type="protein sequence ID" value="GFN85700.1"/>
    <property type="molecule type" value="Genomic_DNA"/>
</dbReference>
<feature type="transmembrane region" description="Helical" evidence="5">
    <location>
        <begin position="148"/>
        <end position="166"/>
    </location>
</feature>
<feature type="transmembrane region" description="Helical" evidence="5">
    <location>
        <begin position="309"/>
        <end position="331"/>
    </location>
</feature>
<organism evidence="7 8">
    <name type="scientific">Plakobranchus ocellatus</name>
    <dbReference type="NCBI Taxonomy" id="259542"/>
    <lineage>
        <taxon>Eukaryota</taxon>
        <taxon>Metazoa</taxon>
        <taxon>Spiralia</taxon>
        <taxon>Lophotrochozoa</taxon>
        <taxon>Mollusca</taxon>
        <taxon>Gastropoda</taxon>
        <taxon>Heterobranchia</taxon>
        <taxon>Euthyneura</taxon>
        <taxon>Panpulmonata</taxon>
        <taxon>Sacoglossa</taxon>
        <taxon>Placobranchoidea</taxon>
        <taxon>Plakobranchidae</taxon>
        <taxon>Plakobranchus</taxon>
    </lineage>
</organism>
<dbReference type="GO" id="GO:0016020">
    <property type="term" value="C:membrane"/>
    <property type="evidence" value="ECO:0007669"/>
    <property type="project" value="UniProtKB-SubCell"/>
</dbReference>